<keyword evidence="3" id="KW-1185">Reference proteome</keyword>
<protein>
    <submittedName>
        <fullName evidence="2">Uncharacterized protein</fullName>
    </submittedName>
</protein>
<proteinExistence type="predicted"/>
<feature type="region of interest" description="Disordered" evidence="1">
    <location>
        <begin position="50"/>
        <end position="76"/>
    </location>
</feature>
<dbReference type="AlphaFoldDB" id="A0A915XHL2"/>
<accession>A0A915XHL2</accession>
<evidence type="ECO:0000256" key="1">
    <source>
        <dbReference type="SAM" id="MobiDB-lite"/>
    </source>
</evidence>
<dbReference type="Proteomes" id="UP001063350">
    <property type="component" value="Chromosome"/>
</dbReference>
<evidence type="ECO:0000313" key="3">
    <source>
        <dbReference type="Proteomes" id="UP001063350"/>
    </source>
</evidence>
<dbReference type="KEGG" id="ddu:GF1_11700"/>
<dbReference type="EMBL" id="AP024233">
    <property type="protein sequence ID" value="BCO08794.1"/>
    <property type="molecule type" value="Genomic_DNA"/>
</dbReference>
<feature type="compositionally biased region" description="Basic and acidic residues" evidence="1">
    <location>
        <begin position="50"/>
        <end position="59"/>
    </location>
</feature>
<gene>
    <name evidence="2" type="ORF">GF1_11700</name>
</gene>
<evidence type="ECO:0000313" key="2">
    <source>
        <dbReference type="EMBL" id="BCO08794.1"/>
    </source>
</evidence>
<organism evidence="2 3">
    <name type="scientific">Desulfolithobacter dissulfuricans</name>
    <dbReference type="NCBI Taxonomy" id="2795293"/>
    <lineage>
        <taxon>Bacteria</taxon>
        <taxon>Pseudomonadati</taxon>
        <taxon>Thermodesulfobacteriota</taxon>
        <taxon>Desulfobulbia</taxon>
        <taxon>Desulfobulbales</taxon>
        <taxon>Desulfobulbaceae</taxon>
        <taxon>Desulfolithobacter</taxon>
    </lineage>
</organism>
<name>A0A915XHL2_9BACT</name>
<reference evidence="2" key="1">
    <citation type="submission" date="2020-12" db="EMBL/GenBank/DDBJ databases">
        <title>Desulfobium dissulfuricans gen. nov., sp. nov., a novel mesophilic, sulfate-reducing bacterium isolated from a deep-sea hydrothermal vent.</title>
        <authorList>
            <person name="Hashimoto Y."/>
            <person name="Tame A."/>
            <person name="Sawayama S."/>
            <person name="Miyazaki J."/>
            <person name="Takai K."/>
            <person name="Nakagawa S."/>
        </authorList>
    </citation>
    <scope>NUCLEOTIDE SEQUENCE</scope>
    <source>
        <strain evidence="2">GF1</strain>
    </source>
</reference>
<sequence length="174" mass="19640">MQGLPCGGCGSTTYKKKMDGFQFPDGSVTDGWHCGGEHCGVKLFTGNKETDRKTREQRLEGNQGRQDLQGEAVQPRRQRLEGEARRCFHAAFPWLMEHLPELLAAGWTRPELFRRDKTAWPVGRWGVAWLSVWSKKNLTIALGVQGELTFSFPSSGRQIVQRTYPATEKKSSKT</sequence>